<dbReference type="RefSeq" id="WP_142870348.1">
    <property type="nucleotide sequence ID" value="NZ_CP045503.2"/>
</dbReference>
<keyword evidence="7" id="KW-1185">Reference proteome</keyword>
<keyword evidence="3 4" id="KW-0732">Signal</keyword>
<dbReference type="Pfam" id="PF00496">
    <property type="entry name" value="SBP_bac_5"/>
    <property type="match status" value="1"/>
</dbReference>
<gene>
    <name evidence="6" type="ORF">FM038_008810</name>
</gene>
<dbReference type="Gene3D" id="3.40.190.10">
    <property type="entry name" value="Periplasmic binding protein-like II"/>
    <property type="match status" value="1"/>
</dbReference>
<dbReference type="Gene3D" id="3.10.105.10">
    <property type="entry name" value="Dipeptide-binding Protein, Domain 3"/>
    <property type="match status" value="1"/>
</dbReference>
<feature type="signal peptide" evidence="4">
    <location>
        <begin position="1"/>
        <end position="22"/>
    </location>
</feature>
<proteinExistence type="inferred from homology"/>
<dbReference type="InterPro" id="IPR030678">
    <property type="entry name" value="Peptide/Ni-bd"/>
</dbReference>
<evidence type="ECO:0000256" key="2">
    <source>
        <dbReference type="ARBA" id="ARBA00022448"/>
    </source>
</evidence>
<keyword evidence="2" id="KW-0813">Transport</keyword>
<accession>A0ABX6V4J6</accession>
<dbReference type="PANTHER" id="PTHR30290">
    <property type="entry name" value="PERIPLASMIC BINDING COMPONENT OF ABC TRANSPORTER"/>
    <property type="match status" value="1"/>
</dbReference>
<evidence type="ECO:0000256" key="1">
    <source>
        <dbReference type="ARBA" id="ARBA00005695"/>
    </source>
</evidence>
<evidence type="ECO:0000259" key="5">
    <source>
        <dbReference type="Pfam" id="PF00496"/>
    </source>
</evidence>
<dbReference type="CDD" id="cd08518">
    <property type="entry name" value="PBP2_NikA_DppA_OppA_like_19"/>
    <property type="match status" value="1"/>
</dbReference>
<protein>
    <submittedName>
        <fullName evidence="6">ABC transporter substrate-binding protein</fullName>
    </submittedName>
</protein>
<dbReference type="SUPFAM" id="SSF53850">
    <property type="entry name" value="Periplasmic binding protein-like II"/>
    <property type="match status" value="1"/>
</dbReference>
<organism evidence="6 7">
    <name type="scientific">Shewanella eurypsychrophilus</name>
    <dbReference type="NCBI Taxonomy" id="2593656"/>
    <lineage>
        <taxon>Bacteria</taxon>
        <taxon>Pseudomonadati</taxon>
        <taxon>Pseudomonadota</taxon>
        <taxon>Gammaproteobacteria</taxon>
        <taxon>Alteromonadales</taxon>
        <taxon>Shewanellaceae</taxon>
        <taxon>Shewanella</taxon>
    </lineage>
</organism>
<comment type="similarity">
    <text evidence="1">Belongs to the bacterial solute-binding protein 5 family.</text>
</comment>
<dbReference type="PANTHER" id="PTHR30290:SF9">
    <property type="entry name" value="OLIGOPEPTIDE-BINDING PROTEIN APPA"/>
    <property type="match status" value="1"/>
</dbReference>
<feature type="domain" description="Solute-binding protein family 5" evidence="5">
    <location>
        <begin position="66"/>
        <end position="414"/>
    </location>
</feature>
<evidence type="ECO:0000256" key="4">
    <source>
        <dbReference type="SAM" id="SignalP"/>
    </source>
</evidence>
<dbReference type="EMBL" id="CP045503">
    <property type="protein sequence ID" value="QPG57533.1"/>
    <property type="molecule type" value="Genomic_DNA"/>
</dbReference>
<dbReference type="InterPro" id="IPR000914">
    <property type="entry name" value="SBP_5_dom"/>
</dbReference>
<sequence length="532" mass="59641">MKAIIVVFCMFYLSLMSHSSIAQPNSLTIALGKEPDSGFDPIYGWGKYNNPLFQSSLIKRNSELDITADLASDWELSKDKVTWTVKLKSGLLFSDGEALTSDDIKFTFDKAKASASIHDLTNLDKVIVQSSTALTFILKHPDINFIDNFINIAIVPKHIYAKGYGQHPIGSGPYQFVRWDRGQQLLLALNPHYYGDKPAFEQLTIVFSDEESRYSRLMAGQLQLAAVAPRYANLLPAGFKLWSIDSVDNRGIAWPMVKAKGDIGNDVTSELVIRTAVDMAIDRDILVNQLLDGHATPAFSISDGLPWGVNLSLDNPVLENPVLDKAALNKPVFDKKVASSEKLSRAKQLLDNAGWKLTDDVRQKQGLKAEFSLYYLAGDSIREQLALTVAQMVKPLGIHITPRGESWENIYKHMHSQPVLFGFGSHSASEVRYVHHSQYRGVEYFNAGYYSNLSVDKALDDAQHALTWESSLPYWQEAQRLISKDRPWSWLVNLKHLYAASPCLDLGEPGIEPHGHGWPLANNISQWRWICH</sequence>
<feature type="chain" id="PRO_5045737234" evidence="4">
    <location>
        <begin position="23"/>
        <end position="532"/>
    </location>
</feature>
<evidence type="ECO:0000313" key="6">
    <source>
        <dbReference type="EMBL" id="QPG57533.1"/>
    </source>
</evidence>
<dbReference type="PIRSF" id="PIRSF002741">
    <property type="entry name" value="MppA"/>
    <property type="match status" value="1"/>
</dbReference>
<dbReference type="InterPro" id="IPR039424">
    <property type="entry name" value="SBP_5"/>
</dbReference>
<reference evidence="6" key="1">
    <citation type="submission" date="2021-07" db="EMBL/GenBank/DDBJ databases">
        <title>Shewanella sp. YLB-07 whole genome sequence.</title>
        <authorList>
            <person name="Yu L."/>
        </authorList>
    </citation>
    <scope>NUCLEOTIDE SEQUENCE</scope>
    <source>
        <strain evidence="6">YLB-08</strain>
    </source>
</reference>
<dbReference type="Proteomes" id="UP000316416">
    <property type="component" value="Chromosome"/>
</dbReference>
<evidence type="ECO:0000313" key="7">
    <source>
        <dbReference type="Proteomes" id="UP000316416"/>
    </source>
</evidence>
<evidence type="ECO:0000256" key="3">
    <source>
        <dbReference type="ARBA" id="ARBA00022729"/>
    </source>
</evidence>
<name>A0ABX6V4J6_9GAMM</name>